<feature type="domain" description="PDZ" evidence="1">
    <location>
        <begin position="1"/>
        <end position="68"/>
    </location>
</feature>
<evidence type="ECO:0000313" key="3">
    <source>
        <dbReference type="Proteomes" id="UP000316360"/>
    </source>
</evidence>
<dbReference type="SUPFAM" id="SSF50156">
    <property type="entry name" value="PDZ domain-like"/>
    <property type="match status" value="1"/>
</dbReference>
<name>A0A523RVT1_UNCAE</name>
<dbReference type="Proteomes" id="UP000316360">
    <property type="component" value="Unassembled WGS sequence"/>
</dbReference>
<dbReference type="AlphaFoldDB" id="A0A523RVT1"/>
<dbReference type="Pfam" id="PF13180">
    <property type="entry name" value="PDZ_2"/>
    <property type="match status" value="1"/>
</dbReference>
<gene>
    <name evidence="2" type="ORF">E3J84_04645</name>
</gene>
<reference evidence="2 3" key="1">
    <citation type="submission" date="2019-03" db="EMBL/GenBank/DDBJ databases">
        <title>Metabolic potential of uncultured bacteria and archaea associated with petroleum seepage in deep-sea sediments.</title>
        <authorList>
            <person name="Dong X."/>
            <person name="Hubert C."/>
        </authorList>
    </citation>
    <scope>NUCLEOTIDE SEQUENCE [LARGE SCALE GENOMIC DNA]</scope>
    <source>
        <strain evidence="2">E44_bin7</strain>
    </source>
</reference>
<protein>
    <submittedName>
        <fullName evidence="2">PDZ domain-containing protein</fullName>
    </submittedName>
</protein>
<evidence type="ECO:0000313" key="2">
    <source>
        <dbReference type="EMBL" id="TET09892.1"/>
    </source>
</evidence>
<sequence>KENFVKDELLGIEVRDITPELEEEYEWLEGEEGVVITSIESEGPIDKVEMSAGDVIRKINGKSIKDLNDFKKAMEKVEPGDEVLVEAHCRKWGRIWSVSTPIYTQK</sequence>
<proteinExistence type="predicted"/>
<dbReference type="PROSITE" id="PS50106">
    <property type="entry name" value="PDZ"/>
    <property type="match status" value="1"/>
</dbReference>
<dbReference type="SMART" id="SM00228">
    <property type="entry name" value="PDZ"/>
    <property type="match status" value="1"/>
</dbReference>
<comment type="caution">
    <text evidence="2">The sequence shown here is derived from an EMBL/GenBank/DDBJ whole genome shotgun (WGS) entry which is preliminary data.</text>
</comment>
<evidence type="ECO:0000259" key="1">
    <source>
        <dbReference type="PROSITE" id="PS50106"/>
    </source>
</evidence>
<accession>A0A523RVT1</accession>
<dbReference type="InterPro" id="IPR001478">
    <property type="entry name" value="PDZ"/>
</dbReference>
<dbReference type="Gene3D" id="2.30.42.10">
    <property type="match status" value="1"/>
</dbReference>
<organism evidence="2 3">
    <name type="scientific">Aerophobetes bacterium</name>
    <dbReference type="NCBI Taxonomy" id="2030807"/>
    <lineage>
        <taxon>Bacteria</taxon>
        <taxon>Candidatus Aerophobota</taxon>
    </lineage>
</organism>
<dbReference type="InterPro" id="IPR036034">
    <property type="entry name" value="PDZ_sf"/>
</dbReference>
<dbReference type="EMBL" id="SOKJ01000256">
    <property type="protein sequence ID" value="TET09892.1"/>
    <property type="molecule type" value="Genomic_DNA"/>
</dbReference>
<feature type="non-terminal residue" evidence="2">
    <location>
        <position position="1"/>
    </location>
</feature>